<keyword evidence="4" id="KW-1185">Reference proteome</keyword>
<accession>A0A8S3W4U4</accession>
<gene>
    <name evidence="3" type="ORF">PAPOLLO_LOCUS2087</name>
</gene>
<evidence type="ECO:0000313" key="3">
    <source>
        <dbReference type="EMBL" id="CAG4940809.1"/>
    </source>
</evidence>
<evidence type="ECO:0000256" key="1">
    <source>
        <dbReference type="SAM" id="MobiDB-lite"/>
    </source>
</evidence>
<reference evidence="3" key="1">
    <citation type="submission" date="2021-04" db="EMBL/GenBank/DDBJ databases">
        <authorList>
            <person name="Tunstrom K."/>
        </authorList>
    </citation>
    <scope>NUCLEOTIDE SEQUENCE</scope>
</reference>
<keyword evidence="2" id="KW-1133">Transmembrane helix</keyword>
<dbReference type="AlphaFoldDB" id="A0A8S3W4U4"/>
<dbReference type="EMBL" id="CAJQZP010000150">
    <property type="protein sequence ID" value="CAG4940809.1"/>
    <property type="molecule type" value="Genomic_DNA"/>
</dbReference>
<dbReference type="InterPro" id="IPR000595">
    <property type="entry name" value="cNMP-bd_dom"/>
</dbReference>
<keyword evidence="2" id="KW-0472">Membrane</keyword>
<keyword evidence="2" id="KW-0812">Transmembrane</keyword>
<feature type="transmembrane region" description="Helical" evidence="2">
    <location>
        <begin position="168"/>
        <end position="191"/>
    </location>
</feature>
<evidence type="ECO:0000256" key="2">
    <source>
        <dbReference type="SAM" id="Phobius"/>
    </source>
</evidence>
<proteinExistence type="predicted"/>
<dbReference type="OrthoDB" id="7474743at2759"/>
<comment type="caution">
    <text evidence="3">The sequence shown here is derived from an EMBL/GenBank/DDBJ whole genome shotgun (WGS) entry which is preliminary data.</text>
</comment>
<organism evidence="3 4">
    <name type="scientific">Parnassius apollo</name>
    <name type="common">Apollo butterfly</name>
    <name type="synonym">Papilio apollo</name>
    <dbReference type="NCBI Taxonomy" id="110799"/>
    <lineage>
        <taxon>Eukaryota</taxon>
        <taxon>Metazoa</taxon>
        <taxon>Ecdysozoa</taxon>
        <taxon>Arthropoda</taxon>
        <taxon>Hexapoda</taxon>
        <taxon>Insecta</taxon>
        <taxon>Pterygota</taxon>
        <taxon>Neoptera</taxon>
        <taxon>Endopterygota</taxon>
        <taxon>Lepidoptera</taxon>
        <taxon>Glossata</taxon>
        <taxon>Ditrysia</taxon>
        <taxon>Papilionoidea</taxon>
        <taxon>Papilionidae</taxon>
        <taxon>Parnassiinae</taxon>
        <taxon>Parnassini</taxon>
        <taxon>Parnassius</taxon>
        <taxon>Parnassius</taxon>
    </lineage>
</organism>
<sequence length="387" mass="44578">MNNSELMNNYENDEDDDSPLEENNIRWSNLLFLPFHPVVKLLVLLSVIIKSILGCIKCEYHNEKGELIKEFYKPGDILAFTSAFLGKPSLKTYSANTDCEILFINITEFFNIMRRYPGEHARYEDCSNEFKSGFEKIIQNHVKKHKDMPYYDKRGLLIKDKRACIKHYLVRGFLMDVIGVAPFYELFMLYLSKDIEDNDALLINTLRKFAHLYLVMGYFDYLADTPTLNMAYLMRGFRARLPRAASRAIIGRRLRAAAASYLPRAAKAERPLSIPRKRSVNITIRKKRTDETLESNDMNAFDSESPNSSPKTGQILLPKEKLLAKSLSVELPAESLNNSFQSLEDLSHSLELVNELDIVSKQNMKIDDLQIKLKSCESEFLKNNFGK</sequence>
<protein>
    <submittedName>
        <fullName evidence="3">(apollo) hypothetical protein</fullName>
    </submittedName>
</protein>
<feature type="transmembrane region" description="Helical" evidence="2">
    <location>
        <begin position="38"/>
        <end position="56"/>
    </location>
</feature>
<dbReference type="CDD" id="cd00038">
    <property type="entry name" value="CAP_ED"/>
    <property type="match status" value="1"/>
</dbReference>
<name>A0A8S3W4U4_PARAO</name>
<dbReference type="Proteomes" id="UP000691718">
    <property type="component" value="Unassembled WGS sequence"/>
</dbReference>
<feature type="compositionally biased region" description="Polar residues" evidence="1">
    <location>
        <begin position="295"/>
        <end position="312"/>
    </location>
</feature>
<evidence type="ECO:0000313" key="4">
    <source>
        <dbReference type="Proteomes" id="UP000691718"/>
    </source>
</evidence>
<feature type="region of interest" description="Disordered" evidence="1">
    <location>
        <begin position="293"/>
        <end position="313"/>
    </location>
</feature>
<feature type="transmembrane region" description="Helical" evidence="2">
    <location>
        <begin position="211"/>
        <end position="233"/>
    </location>
</feature>